<comment type="catalytic activity">
    <reaction evidence="5">
        <text>a 3,4-dihydroxy-5-(all-trans-polyprenyl)benzoate + S-adenosyl-L-methionine = a 4-hydroxy-3-methoxy-5-(all-trans-polyprenyl)benzoate + S-adenosyl-L-homocysteine + H(+)</text>
        <dbReference type="Rhea" id="RHEA:44452"/>
        <dbReference type="Rhea" id="RHEA-COMP:10930"/>
        <dbReference type="Rhea" id="RHEA-COMP:10931"/>
        <dbReference type="ChEBI" id="CHEBI:15378"/>
        <dbReference type="ChEBI" id="CHEBI:57856"/>
        <dbReference type="ChEBI" id="CHEBI:59789"/>
        <dbReference type="ChEBI" id="CHEBI:64694"/>
        <dbReference type="ChEBI" id="CHEBI:84443"/>
        <dbReference type="EC" id="2.1.1.114"/>
    </reaction>
</comment>
<dbReference type="PANTHER" id="PTHR43464:SF19">
    <property type="entry name" value="UBIQUINONE BIOSYNTHESIS O-METHYLTRANSFERASE, MITOCHONDRIAL"/>
    <property type="match status" value="1"/>
</dbReference>
<keyword evidence="7" id="KW-1185">Reference proteome</keyword>
<dbReference type="GO" id="GO:0061542">
    <property type="term" value="F:3-demethylubiquinol 3-O-methyltransferase activity"/>
    <property type="evidence" value="ECO:0007669"/>
    <property type="project" value="UniProtKB-UniRule"/>
</dbReference>
<evidence type="ECO:0000259" key="6">
    <source>
        <dbReference type="Pfam" id="PF08241"/>
    </source>
</evidence>
<dbReference type="InterPro" id="IPR013216">
    <property type="entry name" value="Methyltransf_11"/>
</dbReference>
<evidence type="ECO:0000256" key="2">
    <source>
        <dbReference type="ARBA" id="ARBA00022679"/>
    </source>
</evidence>
<keyword evidence="4 5" id="KW-0949">S-adenosyl-L-methionine</keyword>
<feature type="binding site" evidence="5">
    <location>
        <position position="268"/>
    </location>
    <ligand>
        <name>Mg(2+)</name>
        <dbReference type="ChEBI" id="CHEBI:18420"/>
    </ligand>
</feature>
<feature type="binding site" evidence="5">
    <location>
        <position position="264"/>
    </location>
    <ligand>
        <name>S-adenosyl-L-methionine</name>
        <dbReference type="ChEBI" id="CHEBI:59789"/>
    </ligand>
</feature>
<dbReference type="PANTHER" id="PTHR43464">
    <property type="entry name" value="METHYLTRANSFERASE"/>
    <property type="match status" value="1"/>
</dbReference>
<dbReference type="EC" id="2.1.1.114" evidence="5"/>
<comment type="catalytic activity">
    <reaction evidence="5">
        <text>a 3-demethylubiquinone + S-adenosyl-L-methionine = a ubiquinone + S-adenosyl-L-homocysteine</text>
        <dbReference type="Rhea" id="RHEA:81215"/>
        <dbReference type="Rhea" id="RHEA-COMP:9565"/>
        <dbReference type="Rhea" id="RHEA-COMP:19654"/>
        <dbReference type="ChEBI" id="CHEBI:16389"/>
        <dbReference type="ChEBI" id="CHEBI:57856"/>
        <dbReference type="ChEBI" id="CHEBI:59789"/>
        <dbReference type="ChEBI" id="CHEBI:231825"/>
    </reaction>
</comment>
<dbReference type="CTD" id="51805"/>
<keyword evidence="1 5" id="KW-0489">Methyltransferase</keyword>
<evidence type="ECO:0000256" key="5">
    <source>
        <dbReference type="HAMAP-Rule" id="MF_03190"/>
    </source>
</evidence>
<keyword evidence="3 5" id="KW-0831">Ubiquinone biosynthesis</keyword>
<comment type="subcellular location">
    <subcellularLocation>
        <location evidence="5">Mitochondrion inner membrane</location>
        <topology evidence="5">Peripheral membrane protein</topology>
        <orientation evidence="5">Matrix side</orientation>
    </subcellularLocation>
</comment>
<feature type="binding site" evidence="5">
    <location>
        <position position="164"/>
    </location>
    <ligand>
        <name>S-adenosyl-L-methionine</name>
        <dbReference type="ChEBI" id="CHEBI:59789"/>
    </ligand>
</feature>
<dbReference type="SUPFAM" id="SSF53335">
    <property type="entry name" value="S-adenosyl-L-methionine-dependent methyltransferases"/>
    <property type="match status" value="1"/>
</dbReference>
<dbReference type="EC" id="2.1.1.64" evidence="5"/>
<evidence type="ECO:0000313" key="8">
    <source>
        <dbReference type="RefSeq" id="XP_022082568.1"/>
    </source>
</evidence>
<dbReference type="Proteomes" id="UP000694845">
    <property type="component" value="Unplaced"/>
</dbReference>
<dbReference type="UniPathway" id="UPA00232"/>
<dbReference type="GO" id="GO:0046872">
    <property type="term" value="F:metal ion binding"/>
    <property type="evidence" value="ECO:0007669"/>
    <property type="project" value="UniProtKB-KW"/>
</dbReference>
<comment type="cofactor">
    <cofactor evidence="5">
        <name>Mg(2+)</name>
        <dbReference type="ChEBI" id="CHEBI:18420"/>
    </cofactor>
</comment>
<reference evidence="8" key="1">
    <citation type="submission" date="2025-08" db="UniProtKB">
        <authorList>
            <consortium name="RefSeq"/>
        </authorList>
    </citation>
    <scope>IDENTIFICATION</scope>
</reference>
<feature type="binding site" evidence="5">
    <location>
        <position position="217"/>
    </location>
    <ligand>
        <name>S-adenosyl-L-methionine</name>
        <dbReference type="ChEBI" id="CHEBI:59789"/>
    </ligand>
</feature>
<dbReference type="InterPro" id="IPR029063">
    <property type="entry name" value="SAM-dependent_MTases_sf"/>
</dbReference>
<keyword evidence="5" id="KW-0460">Magnesium</keyword>
<evidence type="ECO:0000256" key="3">
    <source>
        <dbReference type="ARBA" id="ARBA00022688"/>
    </source>
</evidence>
<comment type="similarity">
    <text evidence="5">Belongs to the class I-like SAM-binding methyltransferase superfamily. UbiG/COQ3 family.</text>
</comment>
<feature type="domain" description="Methyltransferase type 11" evidence="6">
    <location>
        <begin position="193"/>
        <end position="292"/>
    </location>
</feature>
<accession>A0A8B7XP26</accession>
<keyword evidence="5" id="KW-0479">Metal-binding</keyword>
<keyword evidence="2 5" id="KW-0808">Transferase</keyword>
<dbReference type="GeneID" id="110974917"/>
<name>A0A8B7XP26_ACAPL</name>
<sequence>MKLKSLFRVNRIFVQKWCQRIQPVSHVSLLSGMSGVVGRSPFLLVHKPTCKIKSALGHIGRVFPRPQHSRSHRQCENNDQNLKTLLLLNRAISDAVTNAPPIDDHDLFSRISHLFMNASFNFGDQRLLHTTVDEEEVAKFRSLVQSWWDVNGEFQALHSLNDLRVPLIRDGLVKRNGCQSLLSSQPLADTFILDVGCGGGILSEPLARLGATVIGIDAASENIQVAREHASHDRLLWKRINYICATAEELLSTNGEAFDAVIASEVLEHVSNVEGLVATCSQLTKPAGSIFFTTINKTWLSFALAIVGAEDIAGVVPSGTHDWNKFIPPQDLQRFLHASNCQTKLVHGMIFNPVTKRWFWGTPTTCNYAVHAVKKEATTLDV</sequence>
<comment type="pathway">
    <text evidence="5">Cofactor biosynthesis; ubiquinone biosynthesis.</text>
</comment>
<comment type="function">
    <text evidence="5">O-methyltransferase required for two non-consecutive steps during ubiquinone biosynthesis. Catalyzes the 2 O-methylation of 3,4-dihydroxy-5-(all-trans-polyprenyl)benzoic acid into 4-hydroxy-3-methoxy-5-(all-trans-polyprenyl)benzoic acid. Also catalyzes the last step of ubiquinone biosynthesis by mediating methylation of 3-demethylubiquinone into ubiquinone. Also able to mediate the methylation of 3-demethylubiquinol into ubiquinol.</text>
</comment>
<feature type="binding site" evidence="5">
    <location>
        <position position="269"/>
    </location>
    <ligand>
        <name>Mg(2+)</name>
        <dbReference type="ChEBI" id="CHEBI:18420"/>
    </ligand>
</feature>
<protein>
    <recommendedName>
        <fullName evidence="5">Ubiquinone biosynthesis O-methyltransferase, mitochondrial</fullName>
    </recommendedName>
    <alternativeName>
        <fullName evidence="5">3-demethylubiquinol 3-O-methyltransferase</fullName>
        <ecNumber evidence="5">2.1.1.64</ecNumber>
    </alternativeName>
    <alternativeName>
        <fullName evidence="5">3-demethylubiquinone 3-O-methyltransferase</fullName>
        <ecNumber evidence="5">2.1.1.-</ecNumber>
    </alternativeName>
    <alternativeName>
        <fullName evidence="5">Polyprenyldihydroxybenzoate methyltransferase</fullName>
        <ecNumber evidence="5">2.1.1.114</ecNumber>
    </alternativeName>
</protein>
<feature type="binding site" evidence="5">
    <location>
        <position position="196"/>
    </location>
    <ligand>
        <name>S-adenosyl-L-methionine</name>
        <dbReference type="ChEBI" id="CHEBI:59789"/>
    </ligand>
</feature>
<gene>
    <name evidence="8" type="primary">LOC110974917</name>
</gene>
<dbReference type="AlphaFoldDB" id="A0A8B7XP26"/>
<dbReference type="EC" id="2.1.1.-" evidence="5"/>
<organism evidence="7 8">
    <name type="scientific">Acanthaster planci</name>
    <name type="common">Crown-of-thorns starfish</name>
    <dbReference type="NCBI Taxonomy" id="133434"/>
    <lineage>
        <taxon>Eukaryota</taxon>
        <taxon>Metazoa</taxon>
        <taxon>Echinodermata</taxon>
        <taxon>Eleutherozoa</taxon>
        <taxon>Asterozoa</taxon>
        <taxon>Asteroidea</taxon>
        <taxon>Valvatacea</taxon>
        <taxon>Valvatida</taxon>
        <taxon>Acanthasteridae</taxon>
        <taxon>Acanthaster</taxon>
    </lineage>
</organism>
<feature type="binding site" evidence="5">
    <location>
        <position position="265"/>
    </location>
    <ligand>
        <name>Mg(2+)</name>
        <dbReference type="ChEBI" id="CHEBI:18420"/>
    </ligand>
</feature>
<dbReference type="HAMAP" id="MF_00472">
    <property type="entry name" value="UbiG"/>
    <property type="match status" value="1"/>
</dbReference>
<dbReference type="Gene3D" id="3.40.50.150">
    <property type="entry name" value="Vaccinia Virus protein VP39"/>
    <property type="match status" value="1"/>
</dbReference>
<comment type="catalytic activity">
    <reaction evidence="5">
        <text>a 3-demethylubiquinol + S-adenosyl-L-methionine = a ubiquinol + S-adenosyl-L-homocysteine + H(+)</text>
        <dbReference type="Rhea" id="RHEA:44380"/>
        <dbReference type="Rhea" id="RHEA-COMP:9566"/>
        <dbReference type="Rhea" id="RHEA-COMP:10914"/>
        <dbReference type="ChEBI" id="CHEBI:15378"/>
        <dbReference type="ChEBI" id="CHEBI:17976"/>
        <dbReference type="ChEBI" id="CHEBI:57856"/>
        <dbReference type="ChEBI" id="CHEBI:59789"/>
        <dbReference type="ChEBI" id="CHEBI:84422"/>
        <dbReference type="EC" id="2.1.1.64"/>
    </reaction>
</comment>
<dbReference type="NCBIfam" id="TIGR01983">
    <property type="entry name" value="UbiG"/>
    <property type="match status" value="1"/>
</dbReference>
<dbReference type="GO" id="GO:0010420">
    <property type="term" value="F:polyprenyldihydroxybenzoate methyltransferase activity"/>
    <property type="evidence" value="ECO:0007669"/>
    <property type="project" value="UniProtKB-UniRule"/>
</dbReference>
<dbReference type="KEGG" id="aplc:110974917"/>
<dbReference type="OrthoDB" id="3265906at2759"/>
<keyword evidence="5" id="KW-0999">Mitochondrion inner membrane</keyword>
<keyword evidence="5" id="KW-0472">Membrane</keyword>
<dbReference type="CDD" id="cd02440">
    <property type="entry name" value="AdoMet_MTases"/>
    <property type="match status" value="1"/>
</dbReference>
<dbReference type="RefSeq" id="XP_022082568.1">
    <property type="nucleotide sequence ID" value="XM_022226876.1"/>
</dbReference>
<dbReference type="GO" id="GO:0032259">
    <property type="term" value="P:methylation"/>
    <property type="evidence" value="ECO:0007669"/>
    <property type="project" value="UniProtKB-KW"/>
</dbReference>
<proteinExistence type="inferred from homology"/>
<dbReference type="InterPro" id="IPR010233">
    <property type="entry name" value="UbiG_MeTrfase"/>
</dbReference>
<evidence type="ECO:0000256" key="1">
    <source>
        <dbReference type="ARBA" id="ARBA00022603"/>
    </source>
</evidence>
<dbReference type="Pfam" id="PF08241">
    <property type="entry name" value="Methyltransf_11"/>
    <property type="match status" value="1"/>
</dbReference>
<keyword evidence="5" id="KW-0496">Mitochondrion</keyword>
<comment type="subunit">
    <text evidence="5">Component of a multi-subunit COQ enzyme complex.</text>
</comment>
<evidence type="ECO:0000256" key="4">
    <source>
        <dbReference type="ARBA" id="ARBA00022691"/>
    </source>
</evidence>
<evidence type="ECO:0000313" key="7">
    <source>
        <dbReference type="Proteomes" id="UP000694845"/>
    </source>
</evidence>
<dbReference type="GO" id="GO:0031314">
    <property type="term" value="C:extrinsic component of mitochondrial inner membrane"/>
    <property type="evidence" value="ECO:0007669"/>
    <property type="project" value="UniProtKB-UniRule"/>
</dbReference>